<protein>
    <submittedName>
        <fullName evidence="2">Uncharacterized protein</fullName>
    </submittedName>
</protein>
<reference evidence="3" key="1">
    <citation type="submission" date="2020-06" db="EMBL/GenBank/DDBJ databases">
        <title>A chromosome-scale genome assembly of Talaromyces rugulosus W13939.</title>
        <authorList>
            <person name="Wang B."/>
            <person name="Guo L."/>
            <person name="Ye K."/>
            <person name="Wang L."/>
        </authorList>
    </citation>
    <scope>NUCLEOTIDE SEQUENCE [LARGE SCALE GENOMIC DNA]</scope>
    <source>
        <strain evidence="3">W13939</strain>
    </source>
</reference>
<feature type="region of interest" description="Disordered" evidence="1">
    <location>
        <begin position="22"/>
        <end position="88"/>
    </location>
</feature>
<dbReference type="GeneID" id="55987756"/>
<evidence type="ECO:0000256" key="1">
    <source>
        <dbReference type="SAM" id="MobiDB-lite"/>
    </source>
</evidence>
<evidence type="ECO:0000313" key="3">
    <source>
        <dbReference type="Proteomes" id="UP000509510"/>
    </source>
</evidence>
<keyword evidence="3" id="KW-1185">Reference proteome</keyword>
<feature type="compositionally biased region" description="Basic and acidic residues" evidence="1">
    <location>
        <begin position="44"/>
        <end position="59"/>
    </location>
</feature>
<accession>A0A7H8QIB0</accession>
<proteinExistence type="predicted"/>
<sequence length="188" mass="21756">MESTTKKICRSRSWARFDVALSENEGNASSPTCPPHETMNEQPLDEKKPVDKTTLDAKPVRQKAAEPQPVYNFGNEQPSYDADAEGKAKKLKYKKRRYITRQDPTEPETKVQVPALEPSELGRVLHDIYLKQDDYGRMVSHPNYIHKYIPKKFIEPYDVEKADALFQQFVTLNIDRLLYKEDPVNQTL</sequence>
<dbReference type="KEGG" id="trg:TRUGW13939_00241"/>
<dbReference type="RefSeq" id="XP_035339344.1">
    <property type="nucleotide sequence ID" value="XM_035483451.1"/>
</dbReference>
<gene>
    <name evidence="2" type="ORF">TRUGW13939_00241</name>
</gene>
<dbReference type="EMBL" id="CP055898">
    <property type="protein sequence ID" value="QKX53165.1"/>
    <property type="molecule type" value="Genomic_DNA"/>
</dbReference>
<evidence type="ECO:0000313" key="2">
    <source>
        <dbReference type="EMBL" id="QKX53165.1"/>
    </source>
</evidence>
<dbReference type="Proteomes" id="UP000509510">
    <property type="component" value="Chromosome I"/>
</dbReference>
<name>A0A7H8QIB0_TALRU</name>
<organism evidence="2 3">
    <name type="scientific">Talaromyces rugulosus</name>
    <name type="common">Penicillium rugulosum</name>
    <dbReference type="NCBI Taxonomy" id="121627"/>
    <lineage>
        <taxon>Eukaryota</taxon>
        <taxon>Fungi</taxon>
        <taxon>Dikarya</taxon>
        <taxon>Ascomycota</taxon>
        <taxon>Pezizomycotina</taxon>
        <taxon>Eurotiomycetes</taxon>
        <taxon>Eurotiomycetidae</taxon>
        <taxon>Eurotiales</taxon>
        <taxon>Trichocomaceae</taxon>
        <taxon>Talaromyces</taxon>
        <taxon>Talaromyces sect. Islandici</taxon>
    </lineage>
</organism>
<dbReference type="AlphaFoldDB" id="A0A7H8QIB0"/>